<protein>
    <submittedName>
        <fullName evidence="6">Amino acid adenylation domain protein</fullName>
        <ecNumber evidence="6">5.1.1.12</ecNumber>
    </submittedName>
</protein>
<dbReference type="PANTHER" id="PTHR45527">
    <property type="entry name" value="NONRIBOSOMAL PEPTIDE SYNTHETASE"/>
    <property type="match status" value="1"/>
</dbReference>
<dbReference type="FunFam" id="2.30.38.10:FF:000001">
    <property type="entry name" value="Non-ribosomal peptide synthetase PvdI"/>
    <property type="match status" value="1"/>
</dbReference>
<keyword evidence="6" id="KW-0413">Isomerase</keyword>
<dbReference type="InterPro" id="IPR010071">
    <property type="entry name" value="AA_adenyl_dom"/>
</dbReference>
<dbReference type="Pfam" id="PF13193">
    <property type="entry name" value="AMP-binding_C"/>
    <property type="match status" value="2"/>
</dbReference>
<gene>
    <name evidence="6" type="ORF">MHPYR_90112</name>
</gene>
<keyword evidence="2" id="KW-0596">Phosphopantetheine</keyword>
<dbReference type="PANTHER" id="PTHR45527:SF1">
    <property type="entry name" value="FATTY ACID SYNTHASE"/>
    <property type="match status" value="1"/>
</dbReference>
<dbReference type="Pfam" id="PF00668">
    <property type="entry name" value="Condensation"/>
    <property type="match status" value="2"/>
</dbReference>
<reference evidence="6" key="1">
    <citation type="submission" date="2016-03" db="EMBL/GenBank/DDBJ databases">
        <authorList>
            <person name="Ploux O."/>
        </authorList>
    </citation>
    <scope>NUCLEOTIDE SEQUENCE</scope>
    <source>
        <strain evidence="6">UC10</strain>
    </source>
</reference>
<dbReference type="InterPro" id="IPR009081">
    <property type="entry name" value="PP-bd_ACP"/>
</dbReference>
<dbReference type="InterPro" id="IPR029058">
    <property type="entry name" value="AB_hydrolase_fold"/>
</dbReference>
<dbReference type="Gene3D" id="3.30.300.30">
    <property type="match status" value="2"/>
</dbReference>
<dbReference type="CDD" id="cd17646">
    <property type="entry name" value="A_NRPS_AB3403-like"/>
    <property type="match status" value="1"/>
</dbReference>
<dbReference type="Gene3D" id="3.30.559.10">
    <property type="entry name" value="Chloramphenicol acetyltransferase-like domain"/>
    <property type="match status" value="2"/>
</dbReference>
<feature type="domain" description="Carrier" evidence="5">
    <location>
        <begin position="2030"/>
        <end position="2104"/>
    </location>
</feature>
<dbReference type="SUPFAM" id="SSF52777">
    <property type="entry name" value="CoA-dependent acyltransferases"/>
    <property type="match status" value="4"/>
</dbReference>
<dbReference type="CDD" id="cd05930">
    <property type="entry name" value="A_NRPS"/>
    <property type="match status" value="1"/>
</dbReference>
<dbReference type="GO" id="GO:0050157">
    <property type="term" value="F:ornithine racemase activity"/>
    <property type="evidence" value="ECO:0007669"/>
    <property type="project" value="UniProtKB-EC"/>
</dbReference>
<dbReference type="GO" id="GO:0047527">
    <property type="term" value="F:2,3-dihydroxybenzoate-serine ligase activity"/>
    <property type="evidence" value="ECO:0007669"/>
    <property type="project" value="TreeGrafter"/>
</dbReference>
<dbReference type="GO" id="GO:0043041">
    <property type="term" value="P:amino acid activation for nonribosomal peptide biosynthetic process"/>
    <property type="evidence" value="ECO:0007669"/>
    <property type="project" value="TreeGrafter"/>
</dbReference>
<dbReference type="Gene3D" id="3.30.559.30">
    <property type="entry name" value="Nonribosomal peptide synthetase, condensation domain"/>
    <property type="match status" value="2"/>
</dbReference>
<accession>A0A1Y5PM38</accession>
<dbReference type="UniPathway" id="UPA00011"/>
<feature type="domain" description="Carrier" evidence="5">
    <location>
        <begin position="966"/>
        <end position="1041"/>
    </location>
</feature>
<dbReference type="FunFam" id="3.30.300.30:FF:000010">
    <property type="entry name" value="Enterobactin synthetase component F"/>
    <property type="match status" value="1"/>
</dbReference>
<dbReference type="InterPro" id="IPR042099">
    <property type="entry name" value="ANL_N_sf"/>
</dbReference>
<dbReference type="SUPFAM" id="SSF56801">
    <property type="entry name" value="Acetyl-CoA synthetase-like"/>
    <property type="match status" value="2"/>
</dbReference>
<dbReference type="InterPro" id="IPR025110">
    <property type="entry name" value="AMP-bd_C"/>
</dbReference>
<dbReference type="EC" id="5.1.1.12" evidence="6"/>
<dbReference type="GO" id="GO:0008610">
    <property type="term" value="P:lipid biosynthetic process"/>
    <property type="evidence" value="ECO:0007669"/>
    <property type="project" value="UniProtKB-ARBA"/>
</dbReference>
<dbReference type="Pfam" id="PF00550">
    <property type="entry name" value="PP-binding"/>
    <property type="match status" value="2"/>
</dbReference>
<organism evidence="6">
    <name type="scientific">uncultured Mycobacterium sp</name>
    <dbReference type="NCBI Taxonomy" id="171292"/>
    <lineage>
        <taxon>Bacteria</taxon>
        <taxon>Bacillati</taxon>
        <taxon>Actinomycetota</taxon>
        <taxon>Actinomycetes</taxon>
        <taxon>Mycobacteriales</taxon>
        <taxon>Mycobacteriaceae</taxon>
        <taxon>Mycobacterium</taxon>
        <taxon>environmental samples</taxon>
    </lineage>
</organism>
<dbReference type="PROSITE" id="PS50075">
    <property type="entry name" value="CARRIER"/>
    <property type="match status" value="2"/>
</dbReference>
<dbReference type="InterPro" id="IPR020806">
    <property type="entry name" value="PKS_PP-bd"/>
</dbReference>
<dbReference type="FunFam" id="3.40.50.980:FF:000001">
    <property type="entry name" value="Non-ribosomal peptide synthetase"/>
    <property type="match status" value="1"/>
</dbReference>
<dbReference type="InterPro" id="IPR020845">
    <property type="entry name" value="AMP-binding_CS"/>
</dbReference>
<comment type="cofactor">
    <cofactor evidence="1">
        <name>pantetheine 4'-phosphate</name>
        <dbReference type="ChEBI" id="CHEBI:47942"/>
    </cofactor>
</comment>
<dbReference type="Pfam" id="PF00501">
    <property type="entry name" value="AMP-binding"/>
    <property type="match status" value="2"/>
</dbReference>
<dbReference type="FunFam" id="3.40.50.12780:FF:000012">
    <property type="entry name" value="Non-ribosomal peptide synthetase"/>
    <property type="match status" value="1"/>
</dbReference>
<dbReference type="GO" id="GO:0009366">
    <property type="term" value="C:enterobactin synthetase complex"/>
    <property type="evidence" value="ECO:0007669"/>
    <property type="project" value="TreeGrafter"/>
</dbReference>
<dbReference type="InterPro" id="IPR023213">
    <property type="entry name" value="CAT-like_dom_sf"/>
</dbReference>
<evidence type="ECO:0000313" key="6">
    <source>
        <dbReference type="EMBL" id="SBS79762.1"/>
    </source>
</evidence>
<keyword evidence="3" id="KW-0597">Phosphoprotein</keyword>
<dbReference type="InterPro" id="IPR045851">
    <property type="entry name" value="AMP-bd_C_sf"/>
</dbReference>
<dbReference type="SUPFAM" id="SSF47336">
    <property type="entry name" value="ACP-like"/>
    <property type="match status" value="2"/>
</dbReference>
<dbReference type="GO" id="GO:0072330">
    <property type="term" value="P:monocarboxylic acid biosynthetic process"/>
    <property type="evidence" value="ECO:0007669"/>
    <property type="project" value="UniProtKB-ARBA"/>
</dbReference>
<evidence type="ECO:0000256" key="1">
    <source>
        <dbReference type="ARBA" id="ARBA00001957"/>
    </source>
</evidence>
<proteinExistence type="predicted"/>
<dbReference type="PROSITE" id="PS00455">
    <property type="entry name" value="AMP_BINDING"/>
    <property type="match status" value="2"/>
</dbReference>
<evidence type="ECO:0000256" key="2">
    <source>
        <dbReference type="ARBA" id="ARBA00022450"/>
    </source>
</evidence>
<dbReference type="Gene3D" id="3.40.50.12780">
    <property type="entry name" value="N-terminal domain of ligase-like"/>
    <property type="match status" value="2"/>
</dbReference>
<dbReference type="FunFam" id="1.10.1200.10:FF:000016">
    <property type="entry name" value="Non-ribosomal peptide synthase"/>
    <property type="match status" value="1"/>
</dbReference>
<dbReference type="Gene3D" id="1.10.1200.10">
    <property type="entry name" value="ACP-like"/>
    <property type="match status" value="1"/>
</dbReference>
<feature type="region of interest" description="Disordered" evidence="4">
    <location>
        <begin position="2009"/>
        <end position="2032"/>
    </location>
</feature>
<dbReference type="GO" id="GO:0005829">
    <property type="term" value="C:cytosol"/>
    <property type="evidence" value="ECO:0007669"/>
    <property type="project" value="TreeGrafter"/>
</dbReference>
<sequence length="2143" mass="231294">MTDTLDADQHRLELLRHRLAQRGLLAEPTAAADSAVMTDGQRRMWFVQSIDPTGALLNVGVSYRLIGELDADRLRAAVDAVAARHSILRTTYHAGADGEPSACVHEDLKPGWAQHELCELSPQARGLRLEVLAQRAFTTPFDLSAEAPLRITLARVGAGEHVLLLAAHHIAWDDASWRVFFADLTRAYTDEVLEPLAPAPAPPSGSDDADVEYWRALLVDPPEPLELPGPKGSAVPSAWRADRRATRLGADTVDAVTKLAHEAGATPYMVLLAAFSALLHRYTHADDFLVAAPVLNRHSDDVIGYYGNTVALRMRPNRWTTFRELVTAARETAVGAFAHQRINLDRVVRELNPDRRYGVERMARVGFGMRESDGDGFNPPGVRCQRAEFRGQFAQLPLGFMVEFTGGEVQVEVEYLTEVIDGKLARQLLDSFTVLLADALSHPDRVLADLTVLDDADAAWLEQMSHGADFDCPALTLGELIADRAAQQPDATAVVYEGRRYSYREVNEAANQHARWLVAQGIGAEDRVAVLLDKSPELVVTALGIAKAGAVYLPVDPEYPADRIAYILADADPKIVVREPITGTENLPGDNLAPSDLVRPFGPANTAYLIYTSGSTGLPKGVPVPHRPVADYFRWFADEYQIGPDDRLLQVASPSFDVSIGEIFGVLAQGARLVIPRSDGLRDIGYLTDLLQREAITSMHFVPSLLGLFLSLPGVEQWRTLRRVPIGGEALPGELADKFHATFDALLHNFYGPTEAIINASRYKVEGRQGTGVVPIGKPKINTTLYLLDNALRPVPVDVIGEIYIGGAQLAHGYHGRPVLTAERFVADPFNPGGRLYRTGDLARRNRNGDLEFVGRADEQVKIRGFRIELGEVAAAITVDPSVGNAVVIAAELPHLGKSLIAYVTPVAGDIVDIDRIKSRVAAALPDYMIPAAYVAIDEIPVTANGKLDRPALPEPEIGPAVDYRAPVTETERAVAALFAELLGAGEVGCDDSFFSLGGHSLLATKLVAAVREACGVEVSVRDVFERGTPGELAALIDDLPDGQANSLRPQLVARNTDAEHSPLSAAQLRSWFQYRVDGPSPVNNIPFAARLTGPCDVDALVGAVGDAVARHEILRTVYREIDGIPRQVVESADTIDVRRLDGPDGDWLTTQLDGERAHRFQLESELPIRIAVLRTPEGCVLSMVVHHIAADHWSAGVLFTDVLTAYRARREGTGPSWLPLPIQYRDYAAWQAELLSDTELMDAQRQYWVCQLDGLPEDTGLRPDLPRPPIAGGAGAAIPLRFDSRVRDRLTALSRELGITEFMLLQTAVAVVLNKAGGGNDIPLGTPVAGRADTELDRLVGFFVNILVLRNDLSGNPTLREALLRAREMALSAYANQDLPFDRVVDAINPVRSLSRNPLFGVVVHVREELPENQLIEAAPDGETRFTALEPTFDVAHADLSVNFFVGDDGYRGHVIYRTELYHPSTMQRFTFWLNQVIDAFATDPDATLRDVNLLGAAELDQVLAQSRGIASPADRARTVPELLEASRAWGTDRVALRCGDQSLDYPALHHRSDRFAHLLVRHGVGPGSLVGMSMRRGIDLVVALVGVMKAGAGFFPLDPGYPRARKQFMLDDVAPEVVVVTAEAGATMPAADGVTLISMDDPGIRAELDATVPVAPLAPPRPDDPMYLMFTSGSTGKPKGVVGTHRAMSTRLTWQVKHYPVPGDDIRLAQAPMTFLEGCIETLAGLVAGSTLIVADDVEHRDAEALAGLIERHSVVQVTGVASLVSALVDSTPDAVRALRRLVTCGEPVNVSLLQRLVACVGDSPTVELLNAIGATETSGALIRGPLDLPTPTIGKPMEGSQVYLLDDALQPVPVGVVGELYYAGEQIARGYWKQPGLTATRFVPNPYAAEPGSRFYRSGDRGRWTEDGRLEFVGRTDHQVKVRGFRVELAEVEAALRAADGVAVAAARTWDGPGGASLAGYVVPHTPVADPAAFVAAVRASVAAALPGYMTPSTISVLDVMPSTESGKLNRPGLPRPEVHTTGTSEPARTDTERAVAAAMGQLLDVAGIGRDDDFFALGGDSILSVQLASRMRTAGLTVEPRMIFEYPTVAALAGALDDGPQPGQVDDRADTRHEAMSVSGLSAADLDALKSSWSKAHPS</sequence>
<dbReference type="NCBIfam" id="TIGR01733">
    <property type="entry name" value="AA-adenyl-dom"/>
    <property type="match status" value="2"/>
</dbReference>
<dbReference type="GO" id="GO:0031177">
    <property type="term" value="F:phosphopantetheine binding"/>
    <property type="evidence" value="ECO:0007669"/>
    <property type="project" value="InterPro"/>
</dbReference>
<evidence type="ECO:0000256" key="4">
    <source>
        <dbReference type="SAM" id="MobiDB-lite"/>
    </source>
</evidence>
<dbReference type="PROSITE" id="PS00012">
    <property type="entry name" value="PHOSPHOPANTETHEINE"/>
    <property type="match status" value="2"/>
</dbReference>
<dbReference type="Gene3D" id="3.40.50.1820">
    <property type="entry name" value="alpha/beta hydrolase"/>
    <property type="match status" value="1"/>
</dbReference>
<evidence type="ECO:0000259" key="5">
    <source>
        <dbReference type="PROSITE" id="PS50075"/>
    </source>
</evidence>
<evidence type="ECO:0000256" key="3">
    <source>
        <dbReference type="ARBA" id="ARBA00022553"/>
    </source>
</evidence>
<dbReference type="InterPro" id="IPR006162">
    <property type="entry name" value="Ppantetheine_attach_site"/>
</dbReference>
<name>A0A1Y5PM38_9MYCO</name>
<dbReference type="InterPro" id="IPR000873">
    <property type="entry name" value="AMP-dep_synth/lig_dom"/>
</dbReference>
<dbReference type="InterPro" id="IPR001242">
    <property type="entry name" value="Condensation_dom"/>
</dbReference>
<dbReference type="GO" id="GO:0009239">
    <property type="term" value="P:enterobactin biosynthetic process"/>
    <property type="evidence" value="ECO:0007669"/>
    <property type="project" value="TreeGrafter"/>
</dbReference>
<dbReference type="SMART" id="SM00823">
    <property type="entry name" value="PKS_PP"/>
    <property type="match status" value="2"/>
</dbReference>
<dbReference type="InterPro" id="IPR036736">
    <property type="entry name" value="ACP-like_sf"/>
</dbReference>
<dbReference type="EMBL" id="FLQS01000089">
    <property type="protein sequence ID" value="SBS79762.1"/>
    <property type="molecule type" value="Genomic_DNA"/>
</dbReference>